<protein>
    <submittedName>
        <fullName evidence="2">Uncharacterized protein</fullName>
    </submittedName>
</protein>
<keyword evidence="1" id="KW-0175">Coiled coil</keyword>
<evidence type="ECO:0000313" key="2">
    <source>
        <dbReference type="EMBL" id="OCA92327.1"/>
    </source>
</evidence>
<reference evidence="3" key="1">
    <citation type="submission" date="2016-05" db="EMBL/GenBank/DDBJ databases">
        <authorList>
            <person name="Liu B."/>
            <person name="Wang J."/>
            <person name="Zhu Y."/>
            <person name="Liu G."/>
            <person name="Chen Q."/>
            <person name="Chen Z."/>
            <person name="Lan J."/>
            <person name="Che J."/>
            <person name="Ge C."/>
            <person name="Shi H."/>
            <person name="Pan Z."/>
            <person name="Liu X."/>
        </authorList>
    </citation>
    <scope>NUCLEOTIDE SEQUENCE [LARGE SCALE GENOMIC DNA]</scope>
    <source>
        <strain evidence="3">FJAT-27215</strain>
    </source>
</reference>
<accession>A0A1B9B8A2</accession>
<dbReference type="EMBL" id="MAYT01000001">
    <property type="protein sequence ID" value="OCA92327.1"/>
    <property type="molecule type" value="Genomic_DNA"/>
</dbReference>
<organism evidence="2 3">
    <name type="scientific">Pseudobacillus wudalianchiensis</name>
    <dbReference type="NCBI Taxonomy" id="1743143"/>
    <lineage>
        <taxon>Bacteria</taxon>
        <taxon>Bacillati</taxon>
        <taxon>Bacillota</taxon>
        <taxon>Bacilli</taxon>
        <taxon>Bacillales</taxon>
        <taxon>Bacillaceae</taxon>
        <taxon>Pseudobacillus</taxon>
    </lineage>
</organism>
<gene>
    <name evidence="2" type="ORF">A8F95_00985</name>
</gene>
<dbReference type="Proteomes" id="UP000092578">
    <property type="component" value="Unassembled WGS sequence"/>
</dbReference>
<sequence length="96" mass="10977">MMNEFSKLAKLADKLIEQNEKIENELNMLKADFKKLEKRFNQLKNDSAEKALSLCYFLNSEEGVNITVSDSSIKELLISNSTDQIKEESSRSNEAD</sequence>
<evidence type="ECO:0000256" key="1">
    <source>
        <dbReference type="SAM" id="Coils"/>
    </source>
</evidence>
<dbReference type="RefSeq" id="WP_065408845.1">
    <property type="nucleotide sequence ID" value="NZ_MAYT01000001.1"/>
</dbReference>
<feature type="coiled-coil region" evidence="1">
    <location>
        <begin position="5"/>
        <end position="46"/>
    </location>
</feature>
<keyword evidence="3" id="KW-1185">Reference proteome</keyword>
<comment type="caution">
    <text evidence="2">The sequence shown here is derived from an EMBL/GenBank/DDBJ whole genome shotgun (WGS) entry which is preliminary data.</text>
</comment>
<evidence type="ECO:0000313" key="3">
    <source>
        <dbReference type="Proteomes" id="UP000092578"/>
    </source>
</evidence>
<name>A0A1B9B8A2_9BACI</name>
<dbReference type="AlphaFoldDB" id="A0A1B9B8A2"/>
<proteinExistence type="predicted"/>